<feature type="chain" id="PRO_5020505663" description="DUF2125 domain-containing protein" evidence="2">
    <location>
        <begin position="22"/>
        <end position="548"/>
    </location>
</feature>
<evidence type="ECO:0000313" key="3">
    <source>
        <dbReference type="EMBL" id="TBN40403.1"/>
    </source>
</evidence>
<dbReference type="EMBL" id="SISK01000005">
    <property type="protein sequence ID" value="TBN40403.1"/>
    <property type="molecule type" value="Genomic_DNA"/>
</dbReference>
<reference evidence="3 4" key="1">
    <citation type="submission" date="2019-02" db="EMBL/GenBank/DDBJ databases">
        <title>Paracoccus subflavus sp. nov., isolated from marine sediment of the Pacific Ocean.</title>
        <authorList>
            <person name="Zhang G."/>
        </authorList>
    </citation>
    <scope>NUCLEOTIDE SEQUENCE [LARGE SCALE GENOMIC DNA]</scope>
    <source>
        <strain evidence="3 4">GY0581</strain>
    </source>
</reference>
<evidence type="ECO:0000313" key="4">
    <source>
        <dbReference type="Proteomes" id="UP000293520"/>
    </source>
</evidence>
<dbReference type="Proteomes" id="UP000293520">
    <property type="component" value="Unassembled WGS sequence"/>
</dbReference>
<organism evidence="3 4">
    <name type="scientific">Paracoccus subflavus</name>
    <dbReference type="NCBI Taxonomy" id="2528244"/>
    <lineage>
        <taxon>Bacteria</taxon>
        <taxon>Pseudomonadati</taxon>
        <taxon>Pseudomonadota</taxon>
        <taxon>Alphaproteobacteria</taxon>
        <taxon>Rhodobacterales</taxon>
        <taxon>Paracoccaceae</taxon>
        <taxon>Paracoccus</taxon>
    </lineage>
</organism>
<dbReference type="RefSeq" id="WP_130990867.1">
    <property type="nucleotide sequence ID" value="NZ_SISK01000005.1"/>
</dbReference>
<dbReference type="AlphaFoldDB" id="A0A4V2JCA1"/>
<proteinExistence type="predicted"/>
<feature type="region of interest" description="Disordered" evidence="1">
    <location>
        <begin position="100"/>
        <end position="121"/>
    </location>
</feature>
<comment type="caution">
    <text evidence="3">The sequence shown here is derived from an EMBL/GenBank/DDBJ whole genome shotgun (WGS) entry which is preliminary data.</text>
</comment>
<accession>A0A4V2JCA1</accession>
<keyword evidence="4" id="KW-1185">Reference proteome</keyword>
<name>A0A4V2JCA1_9RHOB</name>
<evidence type="ECO:0000256" key="1">
    <source>
        <dbReference type="SAM" id="MobiDB-lite"/>
    </source>
</evidence>
<feature type="compositionally biased region" description="Low complexity" evidence="1">
    <location>
        <begin position="224"/>
        <end position="238"/>
    </location>
</feature>
<gene>
    <name evidence="3" type="ORF">EYE42_08380</name>
</gene>
<keyword evidence="2" id="KW-0732">Signal</keyword>
<evidence type="ECO:0008006" key="5">
    <source>
        <dbReference type="Google" id="ProtNLM"/>
    </source>
</evidence>
<dbReference type="InterPro" id="IPR018666">
    <property type="entry name" value="DUF2125"/>
</dbReference>
<feature type="region of interest" description="Disordered" evidence="1">
    <location>
        <begin position="213"/>
        <end position="243"/>
    </location>
</feature>
<dbReference type="Pfam" id="PF09898">
    <property type="entry name" value="DUF2125"/>
    <property type="match status" value="1"/>
</dbReference>
<sequence length="548" mass="56342">MFRLTATSVLALGLGAAPVLAQVTPAQVWENVQRYGADRGYEVTASVEDAGNTLTVRDAVFATTNSDGSTRLTVPQMTLSQTGDARVRLVIDGDVAINSTFPAPAPQDTGTAEGAGTSTDAEPADLAVNGTISAPGNEILVSGTPEDMLYEYAYPTVSVSLDIPVGPEGDATLPFTASLTDLAGSQRNGTGEDVEATFDMAVAEAAMQIAGTVPPAPARDPARDPAGSATEGSGTAEATGGGSIDFRARLTDLTVKGSNAMPNQPLENGAQLTEALAAGMTVDAAVAYQALEGSFAMTGQNEEGADQTGNGTFATGLSDLRMQLSANGLNYAGNTADTRIEMTLSELPFPLSLAADRTSADMMIPVMGADSAQPFRLAYALEAVTFADGIWALFDPTGQLPRDPASLVVDVDGNVTLTDNLFDPAAGQPETDSAGAAVPPAPPFAPQDVTVNRVALDAAGASAEITGSLDFGDNPAQPVGRLNGTFEGVNGLLDTLVTMGLVPQEQIMGIRMALTMFARPAEDDPDRLTSEIEFREGGAVFANGQQVR</sequence>
<feature type="signal peptide" evidence="2">
    <location>
        <begin position="1"/>
        <end position="21"/>
    </location>
</feature>
<protein>
    <recommendedName>
        <fullName evidence="5">DUF2125 domain-containing protein</fullName>
    </recommendedName>
</protein>
<evidence type="ECO:0000256" key="2">
    <source>
        <dbReference type="SAM" id="SignalP"/>
    </source>
</evidence>
<dbReference type="OrthoDB" id="7791409at2"/>